<dbReference type="Proteomes" id="UP000694867">
    <property type="component" value="Unplaced"/>
</dbReference>
<evidence type="ECO:0000256" key="2">
    <source>
        <dbReference type="ARBA" id="ARBA00005677"/>
    </source>
</evidence>
<dbReference type="PANTHER" id="PTHR13477">
    <property type="entry name" value="MITOCHONDRIAL 39S RIBOSOMAL PROTEIN L49"/>
    <property type="match status" value="1"/>
</dbReference>
<keyword evidence="5" id="KW-0687">Ribonucleoprotein</keyword>
<dbReference type="GO" id="GO:0005762">
    <property type="term" value="C:mitochondrial large ribosomal subunit"/>
    <property type="evidence" value="ECO:0007669"/>
    <property type="project" value="TreeGrafter"/>
</dbReference>
<evidence type="ECO:0000256" key="1">
    <source>
        <dbReference type="ARBA" id="ARBA00004173"/>
    </source>
</evidence>
<name>A0AAJ6VYH9_9ACAR</name>
<evidence type="ECO:0000313" key="8">
    <source>
        <dbReference type="Proteomes" id="UP000694867"/>
    </source>
</evidence>
<dbReference type="AlphaFoldDB" id="A0AAJ6VYH9"/>
<dbReference type="Pfam" id="PF05046">
    <property type="entry name" value="Img2"/>
    <property type="match status" value="1"/>
</dbReference>
<evidence type="ECO:0000256" key="4">
    <source>
        <dbReference type="ARBA" id="ARBA00023128"/>
    </source>
</evidence>
<dbReference type="RefSeq" id="XP_003743673.1">
    <property type="nucleotide sequence ID" value="XM_003743625.2"/>
</dbReference>
<accession>A0AAJ6VYH9</accession>
<comment type="similarity">
    <text evidence="2">Belongs to the mitochondrion-specific ribosomal protein mL49 family.</text>
</comment>
<dbReference type="GO" id="GO:0006412">
    <property type="term" value="P:translation"/>
    <property type="evidence" value="ECO:0007669"/>
    <property type="project" value="InterPro"/>
</dbReference>
<evidence type="ECO:0000256" key="7">
    <source>
        <dbReference type="ARBA" id="ARBA00035545"/>
    </source>
</evidence>
<dbReference type="CTD" id="740"/>
<protein>
    <recommendedName>
        <fullName evidence="6">Large ribosomal subunit protein mL49</fullName>
    </recommendedName>
    <alternativeName>
        <fullName evidence="7">39S ribosomal protein L49, mitochondrial</fullName>
    </alternativeName>
</protein>
<dbReference type="GO" id="GO:0003735">
    <property type="term" value="F:structural constituent of ribosome"/>
    <property type="evidence" value="ECO:0007669"/>
    <property type="project" value="InterPro"/>
</dbReference>
<organism evidence="8 9">
    <name type="scientific">Galendromus occidentalis</name>
    <name type="common">western predatory mite</name>
    <dbReference type="NCBI Taxonomy" id="34638"/>
    <lineage>
        <taxon>Eukaryota</taxon>
        <taxon>Metazoa</taxon>
        <taxon>Ecdysozoa</taxon>
        <taxon>Arthropoda</taxon>
        <taxon>Chelicerata</taxon>
        <taxon>Arachnida</taxon>
        <taxon>Acari</taxon>
        <taxon>Parasitiformes</taxon>
        <taxon>Mesostigmata</taxon>
        <taxon>Gamasina</taxon>
        <taxon>Phytoseioidea</taxon>
        <taxon>Phytoseiidae</taxon>
        <taxon>Typhlodrominae</taxon>
        <taxon>Galendromus</taxon>
    </lineage>
</organism>
<dbReference type="KEGG" id="goe:100907374"/>
<dbReference type="GeneID" id="100907374"/>
<sequence>MLRRVALPFLGRAGQRLSSTDIPEKHLDKFDVDNPNYTKFEVVSDPDVWSHVERLMPKKIVPPSPTEGGPSGWTPVRLTREEARELPYFVQRTRNHMLPVYQRVDIRGPRYVTVVRKVQGDPWALRNALKEHIKQIRGTDDVTTMVNELTQTVGIKGQLVEEVKDFLIMKGF</sequence>
<evidence type="ECO:0000256" key="6">
    <source>
        <dbReference type="ARBA" id="ARBA00035191"/>
    </source>
</evidence>
<keyword evidence="3 9" id="KW-0689">Ribosomal protein</keyword>
<dbReference type="Gene3D" id="3.30.780.10">
    <property type="entry name" value="SUI1-like domain"/>
    <property type="match status" value="1"/>
</dbReference>
<reference evidence="9" key="1">
    <citation type="submission" date="2025-08" db="UniProtKB">
        <authorList>
            <consortium name="RefSeq"/>
        </authorList>
    </citation>
    <scope>IDENTIFICATION</scope>
</reference>
<evidence type="ECO:0000256" key="5">
    <source>
        <dbReference type="ARBA" id="ARBA00023274"/>
    </source>
</evidence>
<keyword evidence="4" id="KW-0496">Mitochondrion</keyword>
<dbReference type="FunFam" id="3.30.780.10:FF:000009">
    <property type="entry name" value="39S ribosomal protein L49, mitochondrial"/>
    <property type="match status" value="1"/>
</dbReference>
<evidence type="ECO:0000313" key="9">
    <source>
        <dbReference type="RefSeq" id="XP_003743673.1"/>
    </source>
</evidence>
<evidence type="ECO:0000256" key="3">
    <source>
        <dbReference type="ARBA" id="ARBA00022980"/>
    </source>
</evidence>
<dbReference type="PANTHER" id="PTHR13477:SF0">
    <property type="entry name" value="LARGE RIBOSOMAL SUBUNIT PROTEIN ML49"/>
    <property type="match status" value="1"/>
</dbReference>
<keyword evidence="8" id="KW-1185">Reference proteome</keyword>
<gene>
    <name evidence="9" type="primary">LOC100907374</name>
</gene>
<dbReference type="InterPro" id="IPR007740">
    <property type="entry name" value="Ribosomal_mL49"/>
</dbReference>
<proteinExistence type="inferred from homology"/>
<comment type="subcellular location">
    <subcellularLocation>
        <location evidence="1">Mitochondrion</location>
    </subcellularLocation>
</comment>